<evidence type="ECO:0000313" key="4">
    <source>
        <dbReference type="Proteomes" id="UP000559027"/>
    </source>
</evidence>
<name>A0A8H5DBG1_9AGAR</name>
<protein>
    <submittedName>
        <fullName evidence="3">Uncharacterized protein</fullName>
    </submittedName>
</protein>
<dbReference type="AlphaFoldDB" id="A0A8H5DBG1"/>
<sequence length="444" mass="46944">MDLRRVSLGAVVVGYLTSRGASKSLDVVWLSPVEGTVFNPGDTVVAKWTSSSVLVSPGFRLCTVSLDEKGISSGALKDRGEKKDDDETESEKCGVAIWPQVRQAEDGYVVTITAPEAMLASKYSFEMQDDFGNVFTSPVFELGGVSSNKAPMSSWLATSASSSSPALETAKDSGNTVKRSATFSRPSSTSLTTNNSAVDPPRFGIPTMSPQSLPSIQPDILVSRRPVSTAAIAVPLSVVSGIILVAGVMGYRARRALAKDRKRELRSLTLSQKNSNCEGYGSVGDVQRAISVLSSRKGYSGYSSAPGPPPFATKPEPRLVTRDPYNPMMTSASSGSIYDLHVPAPHYAGSQGVGRGKSLTAQYTAVGTVPRSEDIPYQTLSFSASNSDIPPSLLPARMSPLHIRSESPGGDRPLPMPPPPITCLSPSGSTNVYDAIAARLKAHQ</sequence>
<evidence type="ECO:0000256" key="2">
    <source>
        <dbReference type="SAM" id="Phobius"/>
    </source>
</evidence>
<dbReference type="Proteomes" id="UP000559027">
    <property type="component" value="Unassembled WGS sequence"/>
</dbReference>
<organism evidence="3 4">
    <name type="scientific">Leucocoprinus leucothites</name>
    <dbReference type="NCBI Taxonomy" id="201217"/>
    <lineage>
        <taxon>Eukaryota</taxon>
        <taxon>Fungi</taxon>
        <taxon>Dikarya</taxon>
        <taxon>Basidiomycota</taxon>
        <taxon>Agaricomycotina</taxon>
        <taxon>Agaricomycetes</taxon>
        <taxon>Agaricomycetidae</taxon>
        <taxon>Agaricales</taxon>
        <taxon>Agaricineae</taxon>
        <taxon>Agaricaceae</taxon>
        <taxon>Leucocoprinus</taxon>
    </lineage>
</organism>
<feature type="region of interest" description="Disordered" evidence="1">
    <location>
        <begin position="161"/>
        <end position="201"/>
    </location>
</feature>
<reference evidence="3 4" key="1">
    <citation type="journal article" date="2020" name="ISME J.">
        <title>Uncovering the hidden diversity of litter-decomposition mechanisms in mushroom-forming fungi.</title>
        <authorList>
            <person name="Floudas D."/>
            <person name="Bentzer J."/>
            <person name="Ahren D."/>
            <person name="Johansson T."/>
            <person name="Persson P."/>
            <person name="Tunlid A."/>
        </authorList>
    </citation>
    <scope>NUCLEOTIDE SEQUENCE [LARGE SCALE GENOMIC DNA]</scope>
    <source>
        <strain evidence="3 4">CBS 146.42</strain>
    </source>
</reference>
<evidence type="ECO:0000256" key="1">
    <source>
        <dbReference type="SAM" id="MobiDB-lite"/>
    </source>
</evidence>
<gene>
    <name evidence="3" type="ORF">D9756_004345</name>
</gene>
<dbReference type="EMBL" id="JAACJO010000007">
    <property type="protein sequence ID" value="KAF5356258.1"/>
    <property type="molecule type" value="Genomic_DNA"/>
</dbReference>
<keyword evidence="2" id="KW-0812">Transmembrane</keyword>
<proteinExistence type="predicted"/>
<accession>A0A8H5DBG1</accession>
<feature type="transmembrane region" description="Helical" evidence="2">
    <location>
        <begin position="230"/>
        <end position="253"/>
    </location>
</feature>
<dbReference type="OrthoDB" id="3245083at2759"/>
<comment type="caution">
    <text evidence="3">The sequence shown here is derived from an EMBL/GenBank/DDBJ whole genome shotgun (WGS) entry which is preliminary data.</text>
</comment>
<keyword evidence="2" id="KW-1133">Transmembrane helix</keyword>
<keyword evidence="4" id="KW-1185">Reference proteome</keyword>
<feature type="compositionally biased region" description="Polar residues" evidence="1">
    <location>
        <begin position="172"/>
        <end position="197"/>
    </location>
</feature>
<evidence type="ECO:0000313" key="3">
    <source>
        <dbReference type="EMBL" id="KAF5356258.1"/>
    </source>
</evidence>
<keyword evidence="2" id="KW-0472">Membrane</keyword>